<organism evidence="2 3">
    <name type="scientific">Aeromicrobium phragmitis</name>
    <dbReference type="NCBI Taxonomy" id="2478914"/>
    <lineage>
        <taxon>Bacteria</taxon>
        <taxon>Bacillati</taxon>
        <taxon>Actinomycetota</taxon>
        <taxon>Actinomycetes</taxon>
        <taxon>Propionibacteriales</taxon>
        <taxon>Nocardioidaceae</taxon>
        <taxon>Aeromicrobium</taxon>
    </lineage>
</organism>
<dbReference type="InterPro" id="IPR050765">
    <property type="entry name" value="Riboflavin_Biosynth_HTPR"/>
</dbReference>
<dbReference type="AlphaFoldDB" id="A0A3L8PMA1"/>
<dbReference type="Proteomes" id="UP000282515">
    <property type="component" value="Unassembled WGS sequence"/>
</dbReference>
<evidence type="ECO:0000313" key="2">
    <source>
        <dbReference type="EMBL" id="RLV56390.1"/>
    </source>
</evidence>
<dbReference type="GO" id="GO:0009231">
    <property type="term" value="P:riboflavin biosynthetic process"/>
    <property type="evidence" value="ECO:0007669"/>
    <property type="project" value="InterPro"/>
</dbReference>
<dbReference type="PANTHER" id="PTHR38011:SF11">
    <property type="entry name" value="2,5-DIAMINO-6-RIBOSYLAMINO-4(3H)-PYRIMIDINONE 5'-PHOSPHATE REDUCTASE"/>
    <property type="match status" value="1"/>
</dbReference>
<protein>
    <submittedName>
        <fullName evidence="2">Dihydrofolate reductase</fullName>
    </submittedName>
</protein>
<dbReference type="GO" id="GO:0008703">
    <property type="term" value="F:5-amino-6-(5-phosphoribosylamino)uracil reductase activity"/>
    <property type="evidence" value="ECO:0007669"/>
    <property type="project" value="InterPro"/>
</dbReference>
<keyword evidence="3" id="KW-1185">Reference proteome</keyword>
<comment type="caution">
    <text evidence="2">The sequence shown here is derived from an EMBL/GenBank/DDBJ whole genome shotgun (WGS) entry which is preliminary data.</text>
</comment>
<dbReference type="PANTHER" id="PTHR38011">
    <property type="entry name" value="DIHYDROFOLATE REDUCTASE FAMILY PROTEIN (AFU_ORTHOLOGUE AFUA_8G06820)"/>
    <property type="match status" value="1"/>
</dbReference>
<name>A0A3L8PMA1_9ACTN</name>
<feature type="domain" description="Bacterial bifunctional deaminase-reductase C-terminal" evidence="1">
    <location>
        <begin position="6"/>
        <end position="181"/>
    </location>
</feature>
<dbReference type="Gene3D" id="3.40.430.10">
    <property type="entry name" value="Dihydrofolate Reductase, subunit A"/>
    <property type="match status" value="1"/>
</dbReference>
<dbReference type="EMBL" id="RDBF01000003">
    <property type="protein sequence ID" value="RLV56390.1"/>
    <property type="molecule type" value="Genomic_DNA"/>
</dbReference>
<dbReference type="InterPro" id="IPR002734">
    <property type="entry name" value="RibDG_C"/>
</dbReference>
<evidence type="ECO:0000313" key="3">
    <source>
        <dbReference type="Proteomes" id="UP000282515"/>
    </source>
</evidence>
<dbReference type="OrthoDB" id="3427770at2"/>
<proteinExistence type="predicted"/>
<reference evidence="2 3" key="1">
    <citation type="submission" date="2018-10" db="EMBL/GenBank/DDBJ databases">
        <title>Aeromicrobium sp. 9W16Y-2 whole genome shotgun sequence.</title>
        <authorList>
            <person name="Li F."/>
        </authorList>
    </citation>
    <scope>NUCLEOTIDE SEQUENCE [LARGE SCALE GENOMIC DNA]</scope>
    <source>
        <strain evidence="2 3">9W16Y-2</strain>
    </source>
</reference>
<gene>
    <name evidence="2" type="ORF">D9V41_04685</name>
</gene>
<dbReference type="Pfam" id="PF01872">
    <property type="entry name" value="RibD_C"/>
    <property type="match status" value="1"/>
</dbReference>
<sequence length="194" mass="20757">MTRFVFNTAATLDGYLADPDHSLGWLFAVEGGSSTDAPEHADAWQAFMDRVGVAVYGSSTYEWVLRESDALAQPEQWAQASGGKPVVVFSTRDLPIPPGADVRIVQGNVADHRADIEATAAGGDVWIVGGGDLVGQFDDAGALDEIQVSIAPVTLGAGAPLLPRRIESHRMRLVDVERRGQFAHLTYAVTRGRT</sequence>
<evidence type="ECO:0000259" key="1">
    <source>
        <dbReference type="Pfam" id="PF01872"/>
    </source>
</evidence>
<dbReference type="RefSeq" id="WP_121793398.1">
    <property type="nucleotide sequence ID" value="NZ_RDBF01000003.1"/>
</dbReference>
<dbReference type="SUPFAM" id="SSF53597">
    <property type="entry name" value="Dihydrofolate reductase-like"/>
    <property type="match status" value="1"/>
</dbReference>
<accession>A0A3L8PMA1</accession>
<dbReference type="InterPro" id="IPR024072">
    <property type="entry name" value="DHFR-like_dom_sf"/>
</dbReference>